<dbReference type="SMART" id="SM00487">
    <property type="entry name" value="DEXDc"/>
    <property type="match status" value="1"/>
</dbReference>
<evidence type="ECO:0000259" key="11">
    <source>
        <dbReference type="PROSITE" id="PS51195"/>
    </source>
</evidence>
<dbReference type="KEGG" id="kan:IMCC3317_00860"/>
<dbReference type="GO" id="GO:0005524">
    <property type="term" value="F:ATP binding"/>
    <property type="evidence" value="ECO:0007669"/>
    <property type="project" value="UniProtKB-KW"/>
</dbReference>
<dbReference type="GO" id="GO:0005829">
    <property type="term" value="C:cytosol"/>
    <property type="evidence" value="ECO:0007669"/>
    <property type="project" value="TreeGrafter"/>
</dbReference>
<name>A0A7L4ZCX3_9FLAO</name>
<dbReference type="CDD" id="cd18787">
    <property type="entry name" value="SF2_C_DEAD"/>
    <property type="match status" value="1"/>
</dbReference>
<keyword evidence="2 7" id="KW-0378">Hydrolase</keyword>
<keyword evidence="1 7" id="KW-0547">Nucleotide-binding</keyword>
<evidence type="ECO:0000256" key="3">
    <source>
        <dbReference type="ARBA" id="ARBA00022806"/>
    </source>
</evidence>
<evidence type="ECO:0000256" key="7">
    <source>
        <dbReference type="RuleBase" id="RU000492"/>
    </source>
</evidence>
<dbReference type="PROSITE" id="PS51194">
    <property type="entry name" value="HELICASE_CTER"/>
    <property type="match status" value="1"/>
</dbReference>
<dbReference type="SUPFAM" id="SSF52540">
    <property type="entry name" value="P-loop containing nucleoside triphosphate hydrolases"/>
    <property type="match status" value="1"/>
</dbReference>
<sequence>MTKFEELGLQDSLLRAIQDMGFETPSEVQEKTIPLLLNEDVDVVALAQTGTGKTAAFGFPLIQKIDANSKTTQGLILSPTRELCLQITNELKNYSKYENINVVAIYGGASITDQARQVKRGAQIVVATPGRMQDMINRRLVDISKIEYCILDEADEMLNMGFYEDITAILSHTPDEKNTWLFSATMPREVSAIAKKFMHSPKEITVGSRNSGTDTVSHEFYAVSGRDRYLALKRLADANPDIFSVVFCRTKRDTQAVAEKLIEDGYNAAAIHGDLSQNQRDLVMKSFRSRQIQMLVATDVAARGIDVDDITHVINYQLPDEVETYTHRSGRTGRAGKSGVSIVIVTKSEMRKIKSIERKIQQKFEQKTIPSGMEICQIQLFHLANKIHNTEVNDEVEKFLPSISEIFEDTSKEELIKRMVSVEFNRFYNYYKKSKDPNQITSSDTGSDNHYSSNGGGNANSTRYFINVGEKDGYDWMRLKDFLKETLDLGRDDVYKVDVKESFSFFNTDVDKKERVLEHFTDFKVDGRFVNVEESTTGGGGGGGNRRRSSGGGGGGNRRRSGGGDSGGGDRRRRDRSSSSSSSDGGRRRSSGGDSGGGFRGRSRRK</sequence>
<accession>A0A7L4ZCX3</accession>
<proteinExistence type="inferred from homology"/>
<dbReference type="InterPro" id="IPR005580">
    <property type="entry name" value="DbpA/CsdA_RNA-bd_dom"/>
</dbReference>
<dbReference type="GO" id="GO:0003724">
    <property type="term" value="F:RNA helicase activity"/>
    <property type="evidence" value="ECO:0007669"/>
    <property type="project" value="UniProtKB-EC"/>
</dbReference>
<dbReference type="SMART" id="SM00490">
    <property type="entry name" value="HELICc"/>
    <property type="match status" value="1"/>
</dbReference>
<evidence type="ECO:0000313" key="12">
    <source>
        <dbReference type="EMBL" id="QHI34742.1"/>
    </source>
</evidence>
<dbReference type="EC" id="3.6.4.13" evidence="12"/>
<feature type="short sequence motif" description="Q motif" evidence="6">
    <location>
        <begin position="2"/>
        <end position="30"/>
    </location>
</feature>
<evidence type="ECO:0000256" key="4">
    <source>
        <dbReference type="ARBA" id="ARBA00022840"/>
    </source>
</evidence>
<evidence type="ECO:0000256" key="2">
    <source>
        <dbReference type="ARBA" id="ARBA00022801"/>
    </source>
</evidence>
<dbReference type="Gene3D" id="3.30.70.330">
    <property type="match status" value="1"/>
</dbReference>
<feature type="domain" description="Helicase C-terminal" evidence="10">
    <location>
        <begin position="224"/>
        <end position="377"/>
    </location>
</feature>
<dbReference type="CDD" id="cd12252">
    <property type="entry name" value="RRM_DbpA"/>
    <property type="match status" value="1"/>
</dbReference>
<evidence type="ECO:0000256" key="1">
    <source>
        <dbReference type="ARBA" id="ARBA00022741"/>
    </source>
</evidence>
<dbReference type="Gene3D" id="3.40.50.300">
    <property type="entry name" value="P-loop containing nucleotide triphosphate hydrolases"/>
    <property type="match status" value="2"/>
</dbReference>
<keyword evidence="13" id="KW-1185">Reference proteome</keyword>
<dbReference type="InterPro" id="IPR014001">
    <property type="entry name" value="Helicase_ATP-bd"/>
</dbReference>
<evidence type="ECO:0000256" key="8">
    <source>
        <dbReference type="SAM" id="MobiDB-lite"/>
    </source>
</evidence>
<dbReference type="PROSITE" id="PS51192">
    <property type="entry name" value="HELICASE_ATP_BIND_1"/>
    <property type="match status" value="1"/>
</dbReference>
<dbReference type="Pfam" id="PF03880">
    <property type="entry name" value="DbpA"/>
    <property type="match status" value="1"/>
</dbReference>
<dbReference type="PROSITE" id="PS00039">
    <property type="entry name" value="DEAD_ATP_HELICASE"/>
    <property type="match status" value="1"/>
</dbReference>
<dbReference type="PANTHER" id="PTHR47959">
    <property type="entry name" value="ATP-DEPENDENT RNA HELICASE RHLE-RELATED"/>
    <property type="match status" value="1"/>
</dbReference>
<dbReference type="Proteomes" id="UP000464657">
    <property type="component" value="Chromosome"/>
</dbReference>
<keyword evidence="3 7" id="KW-0347">Helicase</keyword>
<dbReference type="InterPro" id="IPR027417">
    <property type="entry name" value="P-loop_NTPase"/>
</dbReference>
<dbReference type="AlphaFoldDB" id="A0A7L4ZCX3"/>
<dbReference type="CDD" id="cd00268">
    <property type="entry name" value="DEADc"/>
    <property type="match status" value="1"/>
</dbReference>
<dbReference type="InterPro" id="IPR044742">
    <property type="entry name" value="DEAD/DEAH_RhlB"/>
</dbReference>
<gene>
    <name evidence="12" type="primary">cshA</name>
    <name evidence="12" type="ORF">IMCC3317_00860</name>
</gene>
<dbReference type="InterPro" id="IPR014014">
    <property type="entry name" value="RNA_helicase_DEAD_Q_motif"/>
</dbReference>
<evidence type="ECO:0000313" key="13">
    <source>
        <dbReference type="Proteomes" id="UP000464657"/>
    </source>
</evidence>
<dbReference type="Pfam" id="PF00270">
    <property type="entry name" value="DEAD"/>
    <property type="match status" value="1"/>
</dbReference>
<dbReference type="Pfam" id="PF00271">
    <property type="entry name" value="Helicase_C"/>
    <property type="match status" value="1"/>
</dbReference>
<evidence type="ECO:0000256" key="5">
    <source>
        <dbReference type="ARBA" id="ARBA00038437"/>
    </source>
</evidence>
<dbReference type="OrthoDB" id="9785240at2"/>
<dbReference type="PROSITE" id="PS51195">
    <property type="entry name" value="Q_MOTIF"/>
    <property type="match status" value="1"/>
</dbReference>
<keyword evidence="4 7" id="KW-0067">ATP-binding</keyword>
<dbReference type="EMBL" id="CP019288">
    <property type="protein sequence ID" value="QHI34742.1"/>
    <property type="molecule type" value="Genomic_DNA"/>
</dbReference>
<dbReference type="RefSeq" id="WP_160127533.1">
    <property type="nucleotide sequence ID" value="NZ_CP019288.1"/>
</dbReference>
<evidence type="ECO:0000259" key="10">
    <source>
        <dbReference type="PROSITE" id="PS51194"/>
    </source>
</evidence>
<feature type="domain" description="Helicase ATP-binding" evidence="9">
    <location>
        <begin position="34"/>
        <end position="204"/>
    </location>
</feature>
<feature type="compositionally biased region" description="Gly residues" evidence="8">
    <location>
        <begin position="537"/>
        <end position="556"/>
    </location>
</feature>
<reference evidence="12 13" key="1">
    <citation type="journal article" date="2013" name="Int. J. Syst. Evol. Microbiol.">
        <title>Kordia antarctica sp. nov., isolated from Antarctic seawater.</title>
        <authorList>
            <person name="Baek K."/>
            <person name="Choi A."/>
            <person name="Kang I."/>
            <person name="Lee K."/>
            <person name="Cho J.C."/>
        </authorList>
    </citation>
    <scope>NUCLEOTIDE SEQUENCE [LARGE SCALE GENOMIC DNA]</scope>
    <source>
        <strain evidence="12 13">IMCC3317</strain>
    </source>
</reference>
<feature type="domain" description="DEAD-box RNA helicase Q" evidence="11">
    <location>
        <begin position="2"/>
        <end position="30"/>
    </location>
</feature>
<dbReference type="PANTHER" id="PTHR47959:SF13">
    <property type="entry name" value="ATP-DEPENDENT RNA HELICASE RHLE"/>
    <property type="match status" value="1"/>
</dbReference>
<dbReference type="InterPro" id="IPR011545">
    <property type="entry name" value="DEAD/DEAH_box_helicase_dom"/>
</dbReference>
<evidence type="ECO:0000259" key="9">
    <source>
        <dbReference type="PROSITE" id="PS51192"/>
    </source>
</evidence>
<dbReference type="InterPro" id="IPR001650">
    <property type="entry name" value="Helicase_C-like"/>
</dbReference>
<dbReference type="GO" id="GO:0016787">
    <property type="term" value="F:hydrolase activity"/>
    <property type="evidence" value="ECO:0007669"/>
    <property type="project" value="UniProtKB-KW"/>
</dbReference>
<evidence type="ECO:0000256" key="6">
    <source>
        <dbReference type="PROSITE-ProRule" id="PRU00552"/>
    </source>
</evidence>
<feature type="region of interest" description="Disordered" evidence="8">
    <location>
        <begin position="534"/>
        <end position="606"/>
    </location>
</feature>
<protein>
    <submittedName>
        <fullName evidence="12">DEAD-box ATP-dependent RNA helicase CshA</fullName>
        <ecNumber evidence="12">3.6.4.13</ecNumber>
    </submittedName>
</protein>
<dbReference type="InterPro" id="IPR000629">
    <property type="entry name" value="RNA-helicase_DEAD-box_CS"/>
</dbReference>
<comment type="similarity">
    <text evidence="5 7">Belongs to the DEAD box helicase family.</text>
</comment>
<organism evidence="12 13">
    <name type="scientific">Kordia antarctica</name>
    <dbReference type="NCBI Taxonomy" id="1218801"/>
    <lineage>
        <taxon>Bacteria</taxon>
        <taxon>Pseudomonadati</taxon>
        <taxon>Bacteroidota</taxon>
        <taxon>Flavobacteriia</taxon>
        <taxon>Flavobacteriales</taxon>
        <taxon>Flavobacteriaceae</taxon>
        <taxon>Kordia</taxon>
    </lineage>
</organism>
<dbReference type="InterPro" id="IPR050079">
    <property type="entry name" value="DEAD_box_RNA_helicase"/>
</dbReference>
<dbReference type="GO" id="GO:0003676">
    <property type="term" value="F:nucleic acid binding"/>
    <property type="evidence" value="ECO:0007669"/>
    <property type="project" value="InterPro"/>
</dbReference>
<dbReference type="InterPro" id="IPR012677">
    <property type="entry name" value="Nucleotide-bd_a/b_plait_sf"/>
</dbReference>